<keyword evidence="2" id="KW-0805">Transcription regulation</keyword>
<dbReference type="InterPro" id="IPR050950">
    <property type="entry name" value="HTH-type_LysR_regulators"/>
</dbReference>
<dbReference type="Gene3D" id="1.10.10.10">
    <property type="entry name" value="Winged helix-like DNA-binding domain superfamily/Winged helix DNA-binding domain"/>
    <property type="match status" value="1"/>
</dbReference>
<dbReference type="KEGG" id="coh:EAV92_12720"/>
<dbReference type="Pfam" id="PF00126">
    <property type="entry name" value="HTH_1"/>
    <property type="match status" value="1"/>
</dbReference>
<dbReference type="EMBL" id="CP033433">
    <property type="protein sequence ID" value="AYQ73358.1"/>
    <property type="molecule type" value="Genomic_DNA"/>
</dbReference>
<dbReference type="PRINTS" id="PR00039">
    <property type="entry name" value="HTHLYSR"/>
</dbReference>
<dbReference type="InterPro" id="IPR005119">
    <property type="entry name" value="LysR_subst-bd"/>
</dbReference>
<dbReference type="Proteomes" id="UP000269097">
    <property type="component" value="Chromosome"/>
</dbReference>
<evidence type="ECO:0000256" key="3">
    <source>
        <dbReference type="ARBA" id="ARBA00023125"/>
    </source>
</evidence>
<dbReference type="SUPFAM" id="SSF46785">
    <property type="entry name" value="Winged helix' DNA-binding domain"/>
    <property type="match status" value="1"/>
</dbReference>
<dbReference type="Gene3D" id="3.40.190.10">
    <property type="entry name" value="Periplasmic binding protein-like II"/>
    <property type="match status" value="2"/>
</dbReference>
<dbReference type="AlphaFoldDB" id="A0A3G3JYM4"/>
<dbReference type="InterPro" id="IPR000847">
    <property type="entry name" value="LysR_HTH_N"/>
</dbReference>
<accession>A0A3G3JYM4</accession>
<protein>
    <submittedName>
        <fullName evidence="6">LysR family transcriptional regulator</fullName>
    </submittedName>
</protein>
<keyword evidence="3" id="KW-0238">DNA-binding</keyword>
<evidence type="ECO:0000313" key="7">
    <source>
        <dbReference type="Proteomes" id="UP000269097"/>
    </source>
</evidence>
<dbReference type="GO" id="GO:0005829">
    <property type="term" value="C:cytosol"/>
    <property type="evidence" value="ECO:0007669"/>
    <property type="project" value="TreeGrafter"/>
</dbReference>
<dbReference type="PANTHER" id="PTHR30419">
    <property type="entry name" value="HTH-TYPE TRANSCRIPTIONAL REGULATOR YBHD"/>
    <property type="match status" value="1"/>
</dbReference>
<evidence type="ECO:0000259" key="5">
    <source>
        <dbReference type="PROSITE" id="PS50931"/>
    </source>
</evidence>
<dbReference type="FunFam" id="1.10.10.10:FF:000001">
    <property type="entry name" value="LysR family transcriptional regulator"/>
    <property type="match status" value="1"/>
</dbReference>
<keyword evidence="7" id="KW-1185">Reference proteome</keyword>
<evidence type="ECO:0000256" key="4">
    <source>
        <dbReference type="ARBA" id="ARBA00023163"/>
    </source>
</evidence>
<dbReference type="PROSITE" id="PS50931">
    <property type="entry name" value="HTH_LYSR"/>
    <property type="match status" value="1"/>
</dbReference>
<sequence length="297" mass="32918">MDLKAVKTFQNILASGSFNRAAEELNYAQSTVTMQIQKLESALGVQLFERSHKTVRLTEAGRLFHERSLRITQDIDQLIASLTDMKTGETGTVRLGAIEPAASARLPVILRAFMERFPRIRVSVEIANTHTLAEKMRKDELDIALCSAPDWTSDLYFQPLYEEEFVVLMPERHPLADRESVTPEELASHRLLITAANCPYRRKLGLTLQEAGTTLSETMEIGSMTALPSYVAQGFGVALVPRVALSPQPDGTVRRPLKGEGIDMTCGLLCKAADFPPKLAGARLYDHIKQSFDRTGS</sequence>
<dbReference type="GO" id="GO:0003677">
    <property type="term" value="F:DNA binding"/>
    <property type="evidence" value="ECO:0007669"/>
    <property type="project" value="UniProtKB-KW"/>
</dbReference>
<dbReference type="CDD" id="cd05466">
    <property type="entry name" value="PBP2_LTTR_substrate"/>
    <property type="match status" value="1"/>
</dbReference>
<evidence type="ECO:0000256" key="1">
    <source>
        <dbReference type="ARBA" id="ARBA00009437"/>
    </source>
</evidence>
<proteinExistence type="inferred from homology"/>
<dbReference type="InterPro" id="IPR036388">
    <property type="entry name" value="WH-like_DNA-bd_sf"/>
</dbReference>
<comment type="similarity">
    <text evidence="1">Belongs to the LysR transcriptional regulatory family.</text>
</comment>
<dbReference type="SUPFAM" id="SSF53850">
    <property type="entry name" value="Periplasmic binding protein-like II"/>
    <property type="match status" value="1"/>
</dbReference>
<dbReference type="RefSeq" id="WP_123041440.1">
    <property type="nucleotide sequence ID" value="NZ_CP033433.1"/>
</dbReference>
<keyword evidence="4" id="KW-0804">Transcription</keyword>
<name>A0A3G3JYM4_9BACL</name>
<feature type="domain" description="HTH lysR-type" evidence="5">
    <location>
        <begin position="1"/>
        <end position="58"/>
    </location>
</feature>
<dbReference type="GO" id="GO:0003700">
    <property type="term" value="F:DNA-binding transcription factor activity"/>
    <property type="evidence" value="ECO:0007669"/>
    <property type="project" value="InterPro"/>
</dbReference>
<dbReference type="PANTHER" id="PTHR30419:SF25">
    <property type="entry name" value="HTH-TYPE TRANSCRIPTIONAL REGULATOR YTLI"/>
    <property type="match status" value="1"/>
</dbReference>
<evidence type="ECO:0000256" key="2">
    <source>
        <dbReference type="ARBA" id="ARBA00023015"/>
    </source>
</evidence>
<dbReference type="InterPro" id="IPR036390">
    <property type="entry name" value="WH_DNA-bd_sf"/>
</dbReference>
<organism evidence="6 7">
    <name type="scientific">Cohnella candidum</name>
    <dbReference type="NCBI Taxonomy" id="2674991"/>
    <lineage>
        <taxon>Bacteria</taxon>
        <taxon>Bacillati</taxon>
        <taxon>Bacillota</taxon>
        <taxon>Bacilli</taxon>
        <taxon>Bacillales</taxon>
        <taxon>Paenibacillaceae</taxon>
        <taxon>Cohnella</taxon>
    </lineage>
</organism>
<dbReference type="Pfam" id="PF03466">
    <property type="entry name" value="LysR_substrate"/>
    <property type="match status" value="1"/>
</dbReference>
<reference evidence="6 7" key="1">
    <citation type="submission" date="2018-10" db="EMBL/GenBank/DDBJ databases">
        <title>Genome Sequence of Cohnella sp.</title>
        <authorList>
            <person name="Srinivasan S."/>
            <person name="Kim M.K."/>
        </authorList>
    </citation>
    <scope>NUCLEOTIDE SEQUENCE [LARGE SCALE GENOMIC DNA]</scope>
    <source>
        <strain evidence="6 7">18JY8-7</strain>
    </source>
</reference>
<gene>
    <name evidence="6" type="ORF">EAV92_12720</name>
</gene>
<evidence type="ECO:0000313" key="6">
    <source>
        <dbReference type="EMBL" id="AYQ73358.1"/>
    </source>
</evidence>